<proteinExistence type="predicted"/>
<dbReference type="AlphaFoldDB" id="A0A6N6JHP9"/>
<protein>
    <submittedName>
        <fullName evidence="2">Uncharacterized protein</fullName>
    </submittedName>
</protein>
<dbReference type="EMBL" id="BLJE01000002">
    <property type="protein sequence ID" value="GFE64808.1"/>
    <property type="molecule type" value="Genomic_DNA"/>
</dbReference>
<organism evidence="2 3">
    <name type="scientific">Litoreibacter roseus</name>
    <dbReference type="NCBI Taxonomy" id="2601869"/>
    <lineage>
        <taxon>Bacteria</taxon>
        <taxon>Pseudomonadati</taxon>
        <taxon>Pseudomonadota</taxon>
        <taxon>Alphaproteobacteria</taxon>
        <taxon>Rhodobacterales</taxon>
        <taxon>Roseobacteraceae</taxon>
        <taxon>Litoreibacter</taxon>
    </lineage>
</organism>
<name>A0A6N6JHP9_9RHOB</name>
<comment type="caution">
    <text evidence="2">The sequence shown here is derived from an EMBL/GenBank/DDBJ whole genome shotgun (WGS) entry which is preliminary data.</text>
</comment>
<sequence length="121" mass="13765">MPEARYEMGKLLKNAAEELISVSERLGRLEACVSDLLHTADPNDFDMSIETLQEFDVADQTLLDLRNLLNGLSGAAPEFTDDRIHRSLEHVKLGALRRRLSGADEPVSRPRKRKMRDIEMF</sequence>
<keyword evidence="3" id="KW-1185">Reference proteome</keyword>
<evidence type="ECO:0000313" key="3">
    <source>
        <dbReference type="Proteomes" id="UP000436822"/>
    </source>
</evidence>
<gene>
    <name evidence="2" type="ORF">KIN_18820</name>
</gene>
<evidence type="ECO:0000256" key="1">
    <source>
        <dbReference type="SAM" id="MobiDB-lite"/>
    </source>
</evidence>
<accession>A0A6N6JHP9</accession>
<reference evidence="2 3" key="1">
    <citation type="submission" date="2019-12" db="EMBL/GenBank/DDBJ databases">
        <title>Litoreibacter badius sp. nov., a novel bacteriochlorophyll a-containing bacterium in the genus Litoreibacter.</title>
        <authorList>
            <person name="Kanamuro M."/>
            <person name="Takabe Y."/>
            <person name="Mori K."/>
            <person name="Takaichi S."/>
            <person name="Hanada S."/>
        </authorList>
    </citation>
    <scope>NUCLEOTIDE SEQUENCE [LARGE SCALE GENOMIC DNA]</scope>
    <source>
        <strain evidence="2 3">K6</strain>
    </source>
</reference>
<dbReference type="Proteomes" id="UP000436822">
    <property type="component" value="Unassembled WGS sequence"/>
</dbReference>
<evidence type="ECO:0000313" key="2">
    <source>
        <dbReference type="EMBL" id="GFE64808.1"/>
    </source>
</evidence>
<feature type="region of interest" description="Disordered" evidence="1">
    <location>
        <begin position="102"/>
        <end position="121"/>
    </location>
</feature>